<dbReference type="PROSITE" id="PS51252">
    <property type="entry name" value="ANTISTASIN"/>
    <property type="match status" value="12"/>
</dbReference>
<feature type="domain" description="EGF-like" evidence="8">
    <location>
        <begin position="351"/>
        <end position="389"/>
    </location>
</feature>
<feature type="compositionally biased region" description="Basic and acidic residues" evidence="7">
    <location>
        <begin position="1123"/>
        <end position="1133"/>
    </location>
</feature>
<evidence type="ECO:0000313" key="11">
    <source>
        <dbReference type="EnsemblMetazoa" id="XP_038049720.1"/>
    </source>
</evidence>
<dbReference type="InterPro" id="IPR004094">
    <property type="entry name" value="Antistasin-like"/>
</dbReference>
<feature type="region of interest" description="Disordered" evidence="7">
    <location>
        <begin position="1160"/>
        <end position="1180"/>
    </location>
</feature>
<feature type="domain" description="Antistasin-like" evidence="9">
    <location>
        <begin position="1180"/>
        <end position="1205"/>
    </location>
</feature>
<dbReference type="GeneID" id="119723229"/>
<protein>
    <submittedName>
        <fullName evidence="11">Uncharacterized protein</fullName>
    </submittedName>
</protein>
<feature type="domain" description="Antistasin-like" evidence="9">
    <location>
        <begin position="766"/>
        <end position="791"/>
    </location>
</feature>
<dbReference type="PROSITE" id="PS00022">
    <property type="entry name" value="EGF_1"/>
    <property type="match status" value="5"/>
</dbReference>
<feature type="domain" description="Antistasin-like" evidence="9">
    <location>
        <begin position="685"/>
        <end position="710"/>
    </location>
</feature>
<dbReference type="SUPFAM" id="SSF57262">
    <property type="entry name" value="Leech antihemostatic proteins"/>
    <property type="match status" value="11"/>
</dbReference>
<dbReference type="InterPro" id="IPR036645">
    <property type="entry name" value="Elafin-like_sf"/>
</dbReference>
<dbReference type="PROSITE" id="PS51390">
    <property type="entry name" value="WAP"/>
    <property type="match status" value="2"/>
</dbReference>
<feature type="domain" description="Antistasin-like" evidence="9">
    <location>
        <begin position="610"/>
        <end position="635"/>
    </location>
</feature>
<evidence type="ECO:0000256" key="1">
    <source>
        <dbReference type="ARBA" id="ARBA00022536"/>
    </source>
</evidence>
<dbReference type="EnsemblMetazoa" id="XM_038193792.1">
    <property type="protein sequence ID" value="XP_038049720.1"/>
    <property type="gene ID" value="LOC119723229"/>
</dbReference>
<feature type="compositionally biased region" description="Basic residues" evidence="7">
    <location>
        <begin position="1684"/>
        <end position="1710"/>
    </location>
</feature>
<evidence type="ECO:0000313" key="12">
    <source>
        <dbReference type="Proteomes" id="UP000887568"/>
    </source>
</evidence>
<dbReference type="PROSITE" id="PS01186">
    <property type="entry name" value="EGF_2"/>
    <property type="match status" value="4"/>
</dbReference>
<evidence type="ECO:0000259" key="9">
    <source>
        <dbReference type="PROSITE" id="PS51252"/>
    </source>
</evidence>
<feature type="domain" description="Antistasin-like" evidence="9">
    <location>
        <begin position="1020"/>
        <end position="1045"/>
    </location>
</feature>
<feature type="compositionally biased region" description="Basic residues" evidence="7">
    <location>
        <begin position="1798"/>
        <end position="1824"/>
    </location>
</feature>
<dbReference type="PANTHER" id="PTHR12916:SF13">
    <property type="entry name" value="SUSHI, VON WILLEBRAND FACTOR TYPE A, EGF AND PENTRAXIN DOMAIN-CONTAINING PROTEIN 1-LIKE"/>
    <property type="match status" value="1"/>
</dbReference>
<evidence type="ECO:0000256" key="4">
    <source>
        <dbReference type="ARBA" id="ARBA00023157"/>
    </source>
</evidence>
<evidence type="ECO:0000256" key="7">
    <source>
        <dbReference type="SAM" id="MobiDB-lite"/>
    </source>
</evidence>
<dbReference type="CDD" id="cd00199">
    <property type="entry name" value="WAP"/>
    <property type="match status" value="2"/>
</dbReference>
<feature type="compositionally biased region" description="Basic and acidic residues" evidence="7">
    <location>
        <begin position="897"/>
        <end position="907"/>
    </location>
</feature>
<feature type="region of interest" description="Disordered" evidence="7">
    <location>
        <begin position="981"/>
        <end position="1020"/>
    </location>
</feature>
<dbReference type="InterPro" id="IPR001881">
    <property type="entry name" value="EGF-like_Ca-bd_dom"/>
</dbReference>
<feature type="region of interest" description="Disordered" evidence="7">
    <location>
        <begin position="1208"/>
        <end position="1246"/>
    </location>
</feature>
<feature type="domain" description="Antistasin-like" evidence="9">
    <location>
        <begin position="1133"/>
        <end position="1158"/>
    </location>
</feature>
<feature type="compositionally biased region" description="Basic and acidic residues" evidence="7">
    <location>
        <begin position="944"/>
        <end position="954"/>
    </location>
</feature>
<proteinExistence type="predicted"/>
<dbReference type="PANTHER" id="PTHR12916">
    <property type="entry name" value="CYTOCHROME C OXIDASE POLYPEPTIDE VIC-2"/>
    <property type="match status" value="1"/>
</dbReference>
<feature type="compositionally biased region" description="Basic and acidic residues" evidence="7">
    <location>
        <begin position="1825"/>
        <end position="1835"/>
    </location>
</feature>
<feature type="disulfide bond" evidence="6">
    <location>
        <begin position="299"/>
        <end position="308"/>
    </location>
</feature>
<feature type="compositionally biased region" description="Basic and acidic residues" evidence="7">
    <location>
        <begin position="581"/>
        <end position="590"/>
    </location>
</feature>
<evidence type="ECO:0000259" key="8">
    <source>
        <dbReference type="PROSITE" id="PS50026"/>
    </source>
</evidence>
<evidence type="ECO:0000256" key="2">
    <source>
        <dbReference type="ARBA" id="ARBA00022729"/>
    </source>
</evidence>
<keyword evidence="5" id="KW-0325">Glycoprotein</keyword>
<feature type="region of interest" description="Disordered" evidence="7">
    <location>
        <begin position="1620"/>
        <end position="1976"/>
    </location>
</feature>
<feature type="domain" description="Antistasin-like" evidence="9">
    <location>
        <begin position="1246"/>
        <end position="1271"/>
    </location>
</feature>
<feature type="domain" description="EGF-like" evidence="8">
    <location>
        <begin position="212"/>
        <end position="253"/>
    </location>
</feature>
<dbReference type="PROSITE" id="PS50026">
    <property type="entry name" value="EGF_3"/>
    <property type="match status" value="5"/>
</dbReference>
<dbReference type="InterPro" id="IPR008197">
    <property type="entry name" value="WAP_dom"/>
</dbReference>
<feature type="disulfide bond" evidence="6">
    <location>
        <begin position="339"/>
        <end position="348"/>
    </location>
</feature>
<keyword evidence="2" id="KW-0732">Signal</keyword>
<feature type="compositionally biased region" description="Basic residues" evidence="7">
    <location>
        <begin position="1620"/>
        <end position="1676"/>
    </location>
</feature>
<feature type="compositionally biased region" description="Basic residues" evidence="7">
    <location>
        <begin position="1910"/>
        <end position="1925"/>
    </location>
</feature>
<feature type="region of interest" description="Disordered" evidence="7">
    <location>
        <begin position="1415"/>
        <end position="1455"/>
    </location>
</feature>
<evidence type="ECO:0000256" key="6">
    <source>
        <dbReference type="PROSITE-ProRule" id="PRU00076"/>
    </source>
</evidence>
<dbReference type="InterPro" id="IPR000742">
    <property type="entry name" value="EGF"/>
</dbReference>
<dbReference type="FunFam" id="2.10.25.10:FF:000173">
    <property type="entry name" value="Neurogenic locus notch protein 2"/>
    <property type="match status" value="4"/>
</dbReference>
<dbReference type="SUPFAM" id="SSF57256">
    <property type="entry name" value="Elafin-like"/>
    <property type="match status" value="1"/>
</dbReference>
<dbReference type="Proteomes" id="UP000887568">
    <property type="component" value="Unplaced"/>
</dbReference>
<evidence type="ECO:0000256" key="3">
    <source>
        <dbReference type="ARBA" id="ARBA00022737"/>
    </source>
</evidence>
<sequence length="1976" mass="217454">MKLFDEKNDGLLKLSKNVLTTCVLSHTTDLTEILFGQLTARFNEKVFITDKGYCYDWTLRPWPTSGKVCFQVKSEGIAALALSPERDPPAGTLVYEMELGFSNNQLTVLRRGMHGGNIAVESTPDILDCDEFRTFCLEASGPHITLTALGDPKPILDYVDEERPEVMYQYIGFAGGYDFKVWWRWPEDMVPDYEIPKDGQEIINLPPQPPVGADKCLETSPPCGDNGVCYEDHSLSSGFRCECTNNYRGERCDEKPSGSNPEEPAKPPPRPQDPCRPNNPCKNGGVCSSTGVSKYTCACVNGYSGDNCEQEPDPCQPNNPCLNDGVCRSIGGGQYTCECVNGYMGDNCEEEPDPCQPNNPCQNGGICKSTGGEQYTCQCVNGYTGAFCEEEPDPCRPNNPCKNGGVCSSTGVSKYTCACVNGYSGDNCEQEPGSIIVITEDIEETDFPSIPPLTPDGLYEICIRVNPEEAVFVGIYKSRADADQNLAMYDLTFESGEPATVKSQGQPVGAEVSWSGSLSFCIEISDQISVYPKEPGALPWWTLPKPDDVKHIEIGFASSITTTWTIIPTYKPPSGSEPEVPEPKPERPKEPPSGSEPEVPEPIPERPKVCPVLDCLFPCPKGLKKDENGCDTCECKGKVDNRRKCPAVPGGVARICEERCAADNNCEKQHKCCSNGCGHVCIKACKPLKCKKACELGYVRNRKGCEICKCREPFQERPIPDKAPPQEPPAGSEPEVPEPKPERPKEPPAGSEPEVPEPIPERPNVCPQVRCAYPCPKGFKKDENGCGTCECKGKVDHRGKCPAVPMDVAGICEERCAADNNCEKQHKCCSNGCGHICIKACRSLKCKKACELGFKTNQKGCKICQCKEPPAGSEPVVPEPKPERPKEPPAGSEPEVPEPKPERPKECKPFKCKKACKFGYKTNKRGCKICRCEEPPAGSEPEVPEPKPERPRECKPFKCKKACQFGYKTNKRGCKICRCEEPPAGSEPEVPEPKPERPKEPPAGSEPEVPEPKPERPKECKPFKCKKACKFGYKTNKRGCKICRCEEPPAGSEPEVPEPIPERPKECKPFKCKKACQFGYKTNKRGCKICRCEEPPAGSEPEVPEPKPERPKEPPAGSEPEVPEPKPERPKECKPFKCKKACQFGYKTNKRGCKICRCEEPPAGSEPEVPEPKPERPKECKPFKCKKACQFGYKTNKRGCKICRCEEPPAGSEPEVPEPKPERPKEPPAGSAPEVPEPKPERPKACPEPECDVDCADGFEMDAEGCQTCDCVYIPEEVEGEQQPEDVYGTVLTTTGGTKEIVISTEVDTTQEQEFTIDLSDPVEFLLVSTEGTLGIVVVKNYVEIVTSSGKTLKSVKLPSWCLRQPELTFSVSFFTTGFKLLIITTSGEERVLTKYVKSNKRKFSCRALKVRSKGTKKCKVKYRHKRRKGKRGKRGKKGKKEKNRPKKNRPKKKKGCPEVQCAEACEEGFEMDVEGCQTCDCIEIQQGGEGGQPEDEFGTVLQTTGGSKEIVISTEVDTTQEQEFTIDRNDPVEFLLTSSEGELGIVVIKSSVEIVSSSGKTLKSVKLPSWCLVQQELTFSVSFFTTGFKLLIITTSGEERVLTKYVKSNKKKFSCRALKMRSKGTKKCKVKYRHKRRRGRRGKGGNKGKKGNRSVKKKSKGKGGKTKSGSKSRSKSAKENKGPKKSKTKGNRSLKKSKGKGGKTRSRSKSRSESAKENKGPKKSKTKGNRSLKKSKGKGGKTRSRSKSRSESAKENKGPKKSKTKGNRSLKKHKGKGGKTRSRSKSRSESAKENKGPKKSKTKGNRSLKKSKGKGGKTRSRSKSRSESAKENKGPKKSKTKGNRSLKKHKGKGGKTRSRSKSRSQSTKENKGPKKSKTKGNRSLKKSKGKGGKTRSRSKSRSESAKGNRSPKKSKGKGRKTKSRSKSDEGNRSPKKSKTKGNKSPKKSKTKGNKSPKKPKTKGNKSPKKSKTKGA</sequence>
<feature type="domain" description="Antistasin-like" evidence="9">
    <location>
        <begin position="841"/>
        <end position="866"/>
    </location>
</feature>
<dbReference type="SMART" id="SM00217">
    <property type="entry name" value="WAP"/>
    <property type="match status" value="2"/>
</dbReference>
<dbReference type="InterPro" id="IPR022041">
    <property type="entry name" value="Methyltransf_FA"/>
</dbReference>
<feature type="region of interest" description="Disordered" evidence="7">
    <location>
        <begin position="719"/>
        <end position="761"/>
    </location>
</feature>
<feature type="domain" description="Antistasin-like" evidence="9">
    <location>
        <begin position="907"/>
        <end position="932"/>
    </location>
</feature>
<feature type="domain" description="Antistasin-like" evidence="9">
    <location>
        <begin position="1457"/>
        <end position="1482"/>
    </location>
</feature>
<feature type="compositionally biased region" description="Basic and acidic residues" evidence="7">
    <location>
        <begin position="737"/>
        <end position="746"/>
    </location>
</feature>
<dbReference type="SMART" id="SM00181">
    <property type="entry name" value="EGF"/>
    <property type="match status" value="5"/>
</dbReference>
<feature type="compositionally biased region" description="Basic residues" evidence="7">
    <location>
        <begin position="1760"/>
        <end position="1786"/>
    </location>
</feature>
<dbReference type="Gene3D" id="2.10.22.10">
    <property type="entry name" value="Antistasin, domain 1"/>
    <property type="match status" value="12"/>
</dbReference>
<feature type="compositionally biased region" description="Basic and acidic residues" evidence="7">
    <location>
        <begin position="1749"/>
        <end position="1759"/>
    </location>
</feature>
<dbReference type="InterPro" id="IPR011061">
    <property type="entry name" value="Hirudin/antistatin"/>
</dbReference>
<dbReference type="Gene3D" id="2.10.25.10">
    <property type="entry name" value="Laminin"/>
    <property type="match status" value="5"/>
</dbReference>
<dbReference type="RefSeq" id="XP_038049720.1">
    <property type="nucleotide sequence ID" value="XM_038193792.1"/>
</dbReference>
<dbReference type="GO" id="GO:0005576">
    <property type="term" value="C:extracellular region"/>
    <property type="evidence" value="ECO:0007669"/>
    <property type="project" value="InterPro"/>
</dbReference>
<feature type="domain" description="EGF-like" evidence="8">
    <location>
        <begin position="391"/>
        <end position="429"/>
    </location>
</feature>
<dbReference type="CDD" id="cd00054">
    <property type="entry name" value="EGF_CA"/>
    <property type="match status" value="4"/>
</dbReference>
<name>A0A913ZFH3_PATMI</name>
<dbReference type="Pfam" id="PF02822">
    <property type="entry name" value="Antistasin"/>
    <property type="match status" value="12"/>
</dbReference>
<feature type="domain" description="EGF-like" evidence="8">
    <location>
        <begin position="311"/>
        <end position="349"/>
    </location>
</feature>
<feature type="compositionally biased region" description="Basic and acidic residues" evidence="7">
    <location>
        <begin position="1236"/>
        <end position="1246"/>
    </location>
</feature>
<dbReference type="SMART" id="SM00179">
    <property type="entry name" value="EGF_CA"/>
    <property type="match status" value="4"/>
</dbReference>
<evidence type="ECO:0000259" key="10">
    <source>
        <dbReference type="PROSITE" id="PS51390"/>
    </source>
</evidence>
<feature type="compositionally biased region" description="Basic and acidic residues" evidence="7">
    <location>
        <begin position="1787"/>
        <end position="1797"/>
    </location>
</feature>
<feature type="region of interest" description="Disordered" evidence="7">
    <location>
        <begin position="567"/>
        <end position="603"/>
    </location>
</feature>
<feature type="compositionally biased region" description="Basic residues" evidence="7">
    <location>
        <begin position="1722"/>
        <end position="1748"/>
    </location>
</feature>
<dbReference type="Pfam" id="PF00008">
    <property type="entry name" value="EGF"/>
    <property type="match status" value="4"/>
</dbReference>
<comment type="caution">
    <text evidence="6">Lacks conserved residue(s) required for the propagation of feature annotation.</text>
</comment>
<feature type="region of interest" description="Disordered" evidence="7">
    <location>
        <begin position="935"/>
        <end position="954"/>
    </location>
</feature>
<dbReference type="GO" id="GO:0007219">
    <property type="term" value="P:Notch signaling pathway"/>
    <property type="evidence" value="ECO:0007669"/>
    <property type="project" value="TreeGrafter"/>
</dbReference>
<keyword evidence="4 6" id="KW-1015">Disulfide bond</keyword>
<feature type="compositionally biased region" description="Basic and acidic residues" evidence="7">
    <location>
        <begin position="1170"/>
        <end position="1180"/>
    </location>
</feature>
<feature type="domain" description="WAP" evidence="10">
    <location>
        <begin position="794"/>
        <end position="841"/>
    </location>
</feature>
<dbReference type="Pfam" id="PF12248">
    <property type="entry name" value="Methyltransf_FA"/>
    <property type="match status" value="1"/>
</dbReference>
<feature type="compositionally biased region" description="Low complexity" evidence="7">
    <location>
        <begin position="567"/>
        <end position="578"/>
    </location>
</feature>
<accession>A0A913ZFH3</accession>
<feature type="compositionally biased region" description="Basic and acidic residues" evidence="7">
    <location>
        <begin position="991"/>
        <end position="1000"/>
    </location>
</feature>
<feature type="compositionally biased region" description="Basic and acidic residues" evidence="7">
    <location>
        <begin position="1010"/>
        <end position="1020"/>
    </location>
</feature>
<feature type="disulfide bond" evidence="6">
    <location>
        <begin position="379"/>
        <end position="388"/>
    </location>
</feature>
<evidence type="ECO:0000256" key="5">
    <source>
        <dbReference type="ARBA" id="ARBA00023180"/>
    </source>
</evidence>
<feature type="compositionally biased region" description="Basic and acidic residues" evidence="7">
    <location>
        <begin position="1104"/>
        <end position="1113"/>
    </location>
</feature>
<feature type="compositionally biased region" description="Basic residues" evidence="7">
    <location>
        <begin position="1874"/>
        <end position="1900"/>
    </location>
</feature>
<feature type="compositionally biased region" description="Basic and acidic residues" evidence="7">
    <location>
        <begin position="1711"/>
        <end position="1721"/>
    </location>
</feature>
<dbReference type="OrthoDB" id="10021323at2759"/>
<dbReference type="GO" id="GO:0004867">
    <property type="term" value="F:serine-type endopeptidase inhibitor activity"/>
    <property type="evidence" value="ECO:0007669"/>
    <property type="project" value="InterPro"/>
</dbReference>
<feature type="region of interest" description="Disordered" evidence="7">
    <location>
        <begin position="251"/>
        <end position="272"/>
    </location>
</feature>
<feature type="compositionally biased region" description="Basic and acidic residues" evidence="7">
    <location>
        <begin position="1217"/>
        <end position="1226"/>
    </location>
</feature>
<keyword evidence="12" id="KW-1185">Reference proteome</keyword>
<organism evidence="11 12">
    <name type="scientific">Patiria miniata</name>
    <name type="common">Bat star</name>
    <name type="synonym">Asterina miniata</name>
    <dbReference type="NCBI Taxonomy" id="46514"/>
    <lineage>
        <taxon>Eukaryota</taxon>
        <taxon>Metazoa</taxon>
        <taxon>Echinodermata</taxon>
        <taxon>Eleutherozoa</taxon>
        <taxon>Asterozoa</taxon>
        <taxon>Asteroidea</taxon>
        <taxon>Valvatacea</taxon>
        <taxon>Valvatida</taxon>
        <taxon>Asterinidae</taxon>
        <taxon>Patiria</taxon>
    </lineage>
</organism>
<dbReference type="GO" id="GO:0005509">
    <property type="term" value="F:calcium ion binding"/>
    <property type="evidence" value="ECO:0007669"/>
    <property type="project" value="InterPro"/>
</dbReference>
<dbReference type="GO" id="GO:0005112">
    <property type="term" value="F:Notch binding"/>
    <property type="evidence" value="ECO:0007669"/>
    <property type="project" value="TreeGrafter"/>
</dbReference>
<feature type="disulfide bond" evidence="6">
    <location>
        <begin position="243"/>
        <end position="252"/>
    </location>
</feature>
<feature type="region of interest" description="Disordered" evidence="7">
    <location>
        <begin position="869"/>
        <end position="907"/>
    </location>
</feature>
<keyword evidence="1 6" id="KW-0245">EGF-like domain</keyword>
<feature type="domain" description="EGF-like" evidence="8">
    <location>
        <begin position="271"/>
        <end position="309"/>
    </location>
</feature>
<feature type="compositionally biased region" description="Basic residues" evidence="7">
    <location>
        <begin position="1934"/>
        <end position="1976"/>
    </location>
</feature>
<reference evidence="11" key="1">
    <citation type="submission" date="2022-11" db="UniProtKB">
        <authorList>
            <consortium name="EnsemblMetazoa"/>
        </authorList>
    </citation>
    <scope>IDENTIFICATION</scope>
</reference>
<feature type="region of interest" description="Disordered" evidence="7">
    <location>
        <begin position="1094"/>
        <end position="1133"/>
    </location>
</feature>
<feature type="disulfide bond" evidence="6">
    <location>
        <begin position="419"/>
        <end position="428"/>
    </location>
</feature>
<feature type="compositionally biased region" description="Basic residues" evidence="7">
    <location>
        <begin position="1836"/>
        <end position="1863"/>
    </location>
</feature>
<feature type="domain" description="Antistasin-like" evidence="9">
    <location>
        <begin position="1067"/>
        <end position="1092"/>
    </location>
</feature>
<feature type="domain" description="WAP" evidence="10">
    <location>
        <begin position="635"/>
        <end position="685"/>
    </location>
</feature>
<feature type="domain" description="Antistasin-like" evidence="9">
    <location>
        <begin position="954"/>
        <end position="979"/>
    </location>
</feature>
<dbReference type="SUPFAM" id="SSF57196">
    <property type="entry name" value="EGF/Laminin"/>
    <property type="match status" value="5"/>
</dbReference>
<keyword evidence="3" id="KW-0677">Repeat</keyword>